<dbReference type="InterPro" id="IPR052346">
    <property type="entry name" value="O-mannosyl-transferase_TMTC"/>
</dbReference>
<feature type="transmembrane region" description="Helical" evidence="3">
    <location>
        <begin position="222"/>
        <end position="243"/>
    </location>
</feature>
<accession>A0A939DC22</accession>
<dbReference type="EMBL" id="JAFKCZ010000001">
    <property type="protein sequence ID" value="MBN7795396.1"/>
    <property type="molecule type" value="Genomic_DNA"/>
</dbReference>
<evidence type="ECO:0000256" key="3">
    <source>
        <dbReference type="SAM" id="Phobius"/>
    </source>
</evidence>
<feature type="transmembrane region" description="Helical" evidence="3">
    <location>
        <begin position="359"/>
        <end position="376"/>
    </location>
</feature>
<comment type="caution">
    <text evidence="4">The sequence shown here is derived from an EMBL/GenBank/DDBJ whole genome shotgun (WGS) entry which is preliminary data.</text>
</comment>
<keyword evidence="3" id="KW-0472">Membrane</keyword>
<evidence type="ECO:0008006" key="6">
    <source>
        <dbReference type="Google" id="ProtNLM"/>
    </source>
</evidence>
<evidence type="ECO:0000313" key="4">
    <source>
        <dbReference type="EMBL" id="MBN7795396.1"/>
    </source>
</evidence>
<keyword evidence="5" id="KW-1185">Reference proteome</keyword>
<reference evidence="4" key="1">
    <citation type="submission" date="2021-02" db="EMBL/GenBank/DDBJ databases">
        <title>PHA producing bacteria isolated from coastal sediment in Guangdong, Shenzhen.</title>
        <authorList>
            <person name="Zheng W."/>
            <person name="Yu S."/>
            <person name="Huang Y."/>
        </authorList>
    </citation>
    <scope>NUCLEOTIDE SEQUENCE</scope>
    <source>
        <strain evidence="4">TN14-10</strain>
    </source>
</reference>
<evidence type="ECO:0000256" key="1">
    <source>
        <dbReference type="ARBA" id="ARBA00022737"/>
    </source>
</evidence>
<keyword evidence="1" id="KW-0677">Repeat</keyword>
<feature type="transmembrane region" description="Helical" evidence="3">
    <location>
        <begin position="383"/>
        <end position="400"/>
    </location>
</feature>
<evidence type="ECO:0000313" key="5">
    <source>
        <dbReference type="Proteomes" id="UP000664303"/>
    </source>
</evidence>
<dbReference type="AlphaFoldDB" id="A0A939DC22"/>
<keyword evidence="3" id="KW-0812">Transmembrane</keyword>
<dbReference type="RefSeq" id="WP_206558819.1">
    <property type="nucleotide sequence ID" value="NZ_JAFKCZ010000001.1"/>
</dbReference>
<dbReference type="Proteomes" id="UP000664303">
    <property type="component" value="Unassembled WGS sequence"/>
</dbReference>
<feature type="transmembrane region" description="Helical" evidence="3">
    <location>
        <begin position="175"/>
        <end position="202"/>
    </location>
</feature>
<dbReference type="PANTHER" id="PTHR44227:SF3">
    <property type="entry name" value="PROTEIN O-MANNOSYL-TRANSFERASE TMTC4"/>
    <property type="match status" value="1"/>
</dbReference>
<keyword evidence="3" id="KW-1133">Transmembrane helix</keyword>
<feature type="transmembrane region" description="Helical" evidence="3">
    <location>
        <begin position="299"/>
        <end position="322"/>
    </location>
</feature>
<feature type="transmembrane region" description="Helical" evidence="3">
    <location>
        <begin position="91"/>
        <end position="109"/>
    </location>
</feature>
<feature type="transmembrane region" description="Helical" evidence="3">
    <location>
        <begin position="116"/>
        <end position="135"/>
    </location>
</feature>
<protein>
    <recommendedName>
        <fullName evidence="6">Tetratricopeptide repeat protein</fullName>
    </recommendedName>
</protein>
<name>A0A939DC22_9GAMM</name>
<feature type="transmembrane region" description="Helical" evidence="3">
    <location>
        <begin position="141"/>
        <end position="163"/>
    </location>
</feature>
<proteinExistence type="predicted"/>
<feature type="transmembrane region" description="Helical" evidence="3">
    <location>
        <begin position="5"/>
        <end position="23"/>
    </location>
</feature>
<dbReference type="PANTHER" id="PTHR44227">
    <property type="match status" value="1"/>
</dbReference>
<gene>
    <name evidence="4" type="ORF">JYP50_02265</name>
</gene>
<evidence type="ECO:0000256" key="2">
    <source>
        <dbReference type="ARBA" id="ARBA00022803"/>
    </source>
</evidence>
<sequence>MGVDAAPVILLFVGIMFALWIYWPGQYGPALLDDHSSVLVIEDLRQEPETALDYVFGDRSGPLGRPVSLATFVLERTFFGDELALSKRVNIALHLLNTVLVTALFTLLLRAANVRGALLLATTCSLCWALAPLHVSSVLYVVQRMALLSGTFMLLATLSYVCWRNAYGRGHSRPAWLLLMASSIFLGLFSKENAVVVIPVILLVEALWYQFRDENGAVIKWLQKWTLGSIVAGMVGLFAIFLLRYEKYAQAFRNREFTLEERLMTQARLLWDYLAQLVWPDMARLGIYHDDVVFSTSLTIPGSTAWAIMAWLAVGLCVALSLKWRWGRRFSLGVAWYIVAHGVESSVLPLELYFEHRNYFPSVGIFLVLAVVLAAIMRYLPEVKAPLVTLVLFYAFYMAMQTSSQAQVWSQRELIIMNQLNGHPESPRANRDMAVLLANNGEYDLAAKYSHIAFQSSGSERRADFQIREMALKCLAGESVDRQEIEKIGDEGASRPISTVVTLHTFVRLLQDGRCPGFDTAAFAGRMRTLFLVENFRDRAAPSIYKSLAALENLLEEFRFAYLYTAQYLSLRPDDTSGQLMQLHFATALGKVDEARVLKKVLFGKQERDLLSVAEQRTLSLYLE</sequence>
<keyword evidence="2" id="KW-0802">TPR repeat</keyword>
<organism evidence="4 5">
    <name type="scientific">Parahaliea mediterranea</name>
    <dbReference type="NCBI Taxonomy" id="651086"/>
    <lineage>
        <taxon>Bacteria</taxon>
        <taxon>Pseudomonadati</taxon>
        <taxon>Pseudomonadota</taxon>
        <taxon>Gammaproteobacteria</taxon>
        <taxon>Cellvibrionales</taxon>
        <taxon>Halieaceae</taxon>
        <taxon>Parahaliea</taxon>
    </lineage>
</organism>